<organism evidence="1">
    <name type="scientific">groundwater metagenome</name>
    <dbReference type="NCBI Taxonomy" id="717931"/>
    <lineage>
        <taxon>unclassified sequences</taxon>
        <taxon>metagenomes</taxon>
        <taxon>ecological metagenomes</taxon>
    </lineage>
</organism>
<name>A0A098EBA6_9ZZZZ</name>
<dbReference type="EMBL" id="CCXY01000191">
    <property type="protein sequence ID" value="CEG12774.1"/>
    <property type="molecule type" value="Genomic_DNA"/>
</dbReference>
<proteinExistence type="predicted"/>
<sequence length="48" mass="5745">MIEWKYLYGGGLRKVGKTSDRKNHISFFNNMEIYSMDWTKKQRSIGKT</sequence>
<dbReference type="AlphaFoldDB" id="A0A098EBA6"/>
<evidence type="ECO:0000313" key="1">
    <source>
        <dbReference type="EMBL" id="CEG12774.1"/>
    </source>
</evidence>
<accession>A0A098EBA6</accession>
<gene>
    <name evidence="1" type="ORF">MSIBF_A2700007</name>
</gene>
<reference evidence="1" key="1">
    <citation type="submission" date="2014-09" db="EMBL/GenBank/DDBJ databases">
        <authorList>
            <person name="Probst J Alexander"/>
        </authorList>
    </citation>
    <scope>NUCLEOTIDE SEQUENCE</scope>
</reference>
<protein>
    <submittedName>
        <fullName evidence="1">Uncharacterized protein</fullName>
    </submittedName>
</protein>